<name>A0A2A2IB20_9BACI</name>
<evidence type="ECO:0000313" key="6">
    <source>
        <dbReference type="EMBL" id="PAV28919.1"/>
    </source>
</evidence>
<keyword evidence="2" id="KW-0285">Flavoprotein</keyword>
<evidence type="ECO:0000313" key="7">
    <source>
        <dbReference type="Proteomes" id="UP000218887"/>
    </source>
</evidence>
<evidence type="ECO:0000256" key="1">
    <source>
        <dbReference type="ARBA" id="ARBA00010790"/>
    </source>
</evidence>
<dbReference type="Gene3D" id="3.50.50.60">
    <property type="entry name" value="FAD/NAD(P)-binding domain"/>
    <property type="match status" value="2"/>
</dbReference>
<dbReference type="InterPro" id="IPR036188">
    <property type="entry name" value="FAD/NAD-bd_sf"/>
</dbReference>
<dbReference type="RefSeq" id="WP_095656359.1">
    <property type="nucleotide sequence ID" value="NZ_NPOA01000010.1"/>
</dbReference>
<gene>
    <name evidence="6" type="ORF">CIL05_14950</name>
</gene>
<dbReference type="AlphaFoldDB" id="A0A2A2IB20"/>
<dbReference type="SUPFAM" id="SSF51905">
    <property type="entry name" value="FAD/NAD(P)-binding domain"/>
    <property type="match status" value="1"/>
</dbReference>
<dbReference type="PANTHER" id="PTHR46056">
    <property type="entry name" value="LONG-CHAIN-ALCOHOL OXIDASE"/>
    <property type="match status" value="1"/>
</dbReference>
<comment type="caution">
    <text evidence="6">The sequence shown here is derived from an EMBL/GenBank/DDBJ whole genome shotgun (WGS) entry which is preliminary data.</text>
</comment>
<dbReference type="GO" id="GO:0016614">
    <property type="term" value="F:oxidoreductase activity, acting on CH-OH group of donors"/>
    <property type="evidence" value="ECO:0007669"/>
    <property type="project" value="InterPro"/>
</dbReference>
<keyword evidence="7" id="KW-1185">Reference proteome</keyword>
<evidence type="ECO:0000256" key="2">
    <source>
        <dbReference type="ARBA" id="ARBA00022630"/>
    </source>
</evidence>
<protein>
    <submittedName>
        <fullName evidence="6">GMC family oxidoreductase</fullName>
    </submittedName>
</protein>
<dbReference type="EMBL" id="NPOA01000010">
    <property type="protein sequence ID" value="PAV28919.1"/>
    <property type="molecule type" value="Genomic_DNA"/>
</dbReference>
<keyword evidence="4" id="KW-0560">Oxidoreductase</keyword>
<evidence type="ECO:0000259" key="5">
    <source>
        <dbReference type="Pfam" id="PF05199"/>
    </source>
</evidence>
<keyword evidence="3" id="KW-0274">FAD</keyword>
<dbReference type="SUPFAM" id="SSF54373">
    <property type="entry name" value="FAD-linked reductases, C-terminal domain"/>
    <property type="match status" value="1"/>
</dbReference>
<dbReference type="Pfam" id="PF05199">
    <property type="entry name" value="GMC_oxred_C"/>
    <property type="match status" value="1"/>
</dbReference>
<accession>A0A2A2IB20</accession>
<sequence>MVTKLPKTDVVTIGVGWTGGIIAAEASKAGLKVVGLERGPNRGTANFSMKHDELRYAIRGELMQDLSRETLTFRHKSSQRALPMRQYGSFMLGNGVGGAGTHWNGMTDRYNPYDFEIRSKTIERYGEGKIADGLLIQDWGITYDEMEPYYTMFDKMAGISADETPLRGERSEPFPNPALIHGPELDLFKETTEKMGLDPFIIPAANNSQPYKNPDGQQIAACQMKGFCERFGCEYGAKASPNVTVVPTALKTGNFDLRPHSEVVEVLHKDGKATGVIYVDTRTGERFEQPAEIVAITSYTFNNNRLLLNSNLGTPYNPETGRGTVGKNYCYQVIVGTDGFFDDRKFNTAIGSGGLGATLDNFNADNFDHTDLDFLHGGTVIINQPGKRPIENNQVPPGTPKWGKEFKKQSLKYYNRLLNVHTYGAVMPHVNNYLDLDPTYKDVHGNPLIRMTFDYSETDRKRGHFLNNQTKKIMQEMGATHVSENESVEHYDITTYQATHNTGGVIMGADPETSAVNNYLQMWEADNVFVVGGSAYPHQSGYNATHTLAALAYRASEGIIKFSKDGGKLA</sequence>
<reference evidence="6 7" key="1">
    <citation type="submission" date="2017-08" db="EMBL/GenBank/DDBJ databases">
        <title>Virgibacillus indicus sp. nov. and Virgibacillus profoundi sp. nov, two moderately halophilic bacteria isolated from marine sediment by using the Microfluidic Streak Plate.</title>
        <authorList>
            <person name="Xu B."/>
            <person name="Hu B."/>
            <person name="Wang J."/>
            <person name="Zhu Y."/>
            <person name="Huang L."/>
            <person name="Du W."/>
            <person name="Huang Y."/>
        </authorList>
    </citation>
    <scope>NUCLEOTIDE SEQUENCE [LARGE SCALE GENOMIC DNA]</scope>
    <source>
        <strain evidence="6 7">IO3-P3-H5</strain>
    </source>
</reference>
<evidence type="ECO:0000256" key="4">
    <source>
        <dbReference type="ARBA" id="ARBA00023002"/>
    </source>
</evidence>
<proteinExistence type="inferred from homology"/>
<evidence type="ECO:0000256" key="3">
    <source>
        <dbReference type="ARBA" id="ARBA00022827"/>
    </source>
</evidence>
<dbReference type="InterPro" id="IPR007867">
    <property type="entry name" value="GMC_OxRtase_C"/>
</dbReference>
<feature type="domain" description="Glucose-methanol-choline oxidoreductase C-terminal" evidence="5">
    <location>
        <begin position="428"/>
        <end position="552"/>
    </location>
</feature>
<dbReference type="PANTHER" id="PTHR46056:SF12">
    <property type="entry name" value="LONG-CHAIN-ALCOHOL OXIDASE"/>
    <property type="match status" value="1"/>
</dbReference>
<dbReference type="Proteomes" id="UP000218887">
    <property type="component" value="Unassembled WGS sequence"/>
</dbReference>
<organism evidence="6 7">
    <name type="scientific">Virgibacillus profundi</name>
    <dbReference type="NCBI Taxonomy" id="2024555"/>
    <lineage>
        <taxon>Bacteria</taxon>
        <taxon>Bacillati</taxon>
        <taxon>Bacillota</taxon>
        <taxon>Bacilli</taxon>
        <taxon>Bacillales</taxon>
        <taxon>Bacillaceae</taxon>
        <taxon>Virgibacillus</taxon>
    </lineage>
</organism>
<dbReference type="OrthoDB" id="9787779at2"/>
<comment type="similarity">
    <text evidence="1">Belongs to the GMC oxidoreductase family.</text>
</comment>